<feature type="region of interest" description="Disordered" evidence="13">
    <location>
        <begin position="341"/>
        <end position="362"/>
    </location>
</feature>
<feature type="chain" id="PRO_5041450667" description="chitinase" evidence="15">
    <location>
        <begin position="25"/>
        <end position="574"/>
    </location>
</feature>
<feature type="compositionally biased region" description="Gly residues" evidence="13">
    <location>
        <begin position="557"/>
        <end position="574"/>
    </location>
</feature>
<evidence type="ECO:0000313" key="18">
    <source>
        <dbReference type="Proteomes" id="UP001175000"/>
    </source>
</evidence>
<dbReference type="EC" id="3.2.1.14" evidence="3"/>
<comment type="catalytic activity">
    <reaction evidence="1">
        <text>Random endo-hydrolysis of N-acetyl-beta-D-glucosaminide (1-&gt;4)-beta-linkages in chitin and chitodextrins.</text>
        <dbReference type="EC" id="3.2.1.14"/>
    </reaction>
</comment>
<evidence type="ECO:0000259" key="16">
    <source>
        <dbReference type="PROSITE" id="PS51762"/>
    </source>
</evidence>
<dbReference type="GO" id="GO:0008843">
    <property type="term" value="F:endochitinase activity"/>
    <property type="evidence" value="ECO:0007669"/>
    <property type="project" value="UniProtKB-EC"/>
</dbReference>
<comment type="similarity">
    <text evidence="12">Belongs to the glycosyl hydrolase 16 family. CRH1 subfamily.</text>
</comment>
<dbReference type="GO" id="GO:0016757">
    <property type="term" value="F:glycosyltransferase activity"/>
    <property type="evidence" value="ECO:0007669"/>
    <property type="project" value="UniProtKB-KW"/>
</dbReference>
<evidence type="ECO:0000256" key="9">
    <source>
        <dbReference type="ARBA" id="ARBA00023180"/>
    </source>
</evidence>
<feature type="transmembrane region" description="Helical" evidence="14">
    <location>
        <begin position="304"/>
        <end position="325"/>
    </location>
</feature>
<dbReference type="Proteomes" id="UP001175000">
    <property type="component" value="Unassembled WGS sequence"/>
</dbReference>
<feature type="compositionally biased region" description="Polar residues" evidence="13">
    <location>
        <begin position="452"/>
        <end position="464"/>
    </location>
</feature>
<keyword evidence="18" id="KW-1185">Reference proteome</keyword>
<feature type="domain" description="GH16" evidence="16">
    <location>
        <begin position="33"/>
        <end position="240"/>
    </location>
</feature>
<keyword evidence="14" id="KW-0812">Transmembrane</keyword>
<reference evidence="17" key="1">
    <citation type="submission" date="2023-06" db="EMBL/GenBank/DDBJ databases">
        <title>Genome-scale phylogeny and comparative genomics of the fungal order Sordariales.</title>
        <authorList>
            <consortium name="Lawrence Berkeley National Laboratory"/>
            <person name="Hensen N."/>
            <person name="Bonometti L."/>
            <person name="Westerberg I."/>
            <person name="Brannstrom I.O."/>
            <person name="Guillou S."/>
            <person name="Cros-Aarteil S."/>
            <person name="Calhoun S."/>
            <person name="Haridas S."/>
            <person name="Kuo A."/>
            <person name="Mondo S."/>
            <person name="Pangilinan J."/>
            <person name="Riley R."/>
            <person name="Labutti K."/>
            <person name="Andreopoulos B."/>
            <person name="Lipzen A."/>
            <person name="Chen C."/>
            <person name="Yanf M."/>
            <person name="Daum C."/>
            <person name="Ng V."/>
            <person name="Clum A."/>
            <person name="Steindorff A."/>
            <person name="Ohm R."/>
            <person name="Martin F."/>
            <person name="Silar P."/>
            <person name="Natvig D."/>
            <person name="Lalanne C."/>
            <person name="Gautier V."/>
            <person name="Ament-Velasquez S.L."/>
            <person name="Kruys A."/>
            <person name="Hutchinson M.I."/>
            <person name="Powell A.J."/>
            <person name="Barry K."/>
            <person name="Miller A.N."/>
            <person name="Grigoriev I.V."/>
            <person name="Debuchy R."/>
            <person name="Gladieux P."/>
            <person name="Thoren M.H."/>
            <person name="Johannesson H."/>
        </authorList>
    </citation>
    <scope>NUCLEOTIDE SEQUENCE</scope>
    <source>
        <strain evidence="17">CBS 606.72</strain>
    </source>
</reference>
<dbReference type="InterPro" id="IPR000757">
    <property type="entry name" value="Beta-glucanase-like"/>
</dbReference>
<evidence type="ECO:0000256" key="6">
    <source>
        <dbReference type="ARBA" id="ARBA00022729"/>
    </source>
</evidence>
<dbReference type="GO" id="GO:0031505">
    <property type="term" value="P:fungal-type cell wall organization"/>
    <property type="evidence" value="ECO:0007669"/>
    <property type="project" value="TreeGrafter"/>
</dbReference>
<feature type="region of interest" description="Disordered" evidence="13">
    <location>
        <begin position="419"/>
        <end position="574"/>
    </location>
</feature>
<evidence type="ECO:0000256" key="14">
    <source>
        <dbReference type="SAM" id="Phobius"/>
    </source>
</evidence>
<dbReference type="GO" id="GO:0009277">
    <property type="term" value="C:fungal-type cell wall"/>
    <property type="evidence" value="ECO:0007669"/>
    <property type="project" value="TreeGrafter"/>
</dbReference>
<keyword evidence="5" id="KW-0808">Transferase</keyword>
<evidence type="ECO:0000256" key="10">
    <source>
        <dbReference type="ARBA" id="ARBA00023295"/>
    </source>
</evidence>
<evidence type="ECO:0000256" key="7">
    <source>
        <dbReference type="ARBA" id="ARBA00022801"/>
    </source>
</evidence>
<proteinExistence type="inferred from homology"/>
<dbReference type="GO" id="GO:0016020">
    <property type="term" value="C:membrane"/>
    <property type="evidence" value="ECO:0007669"/>
    <property type="project" value="UniProtKB-SubCell"/>
</dbReference>
<keyword evidence="11" id="KW-0961">Cell wall biogenesis/degradation</keyword>
<feature type="compositionally biased region" description="Basic and acidic residues" evidence="13">
    <location>
        <begin position="341"/>
        <end position="353"/>
    </location>
</feature>
<comment type="caution">
    <text evidence="17">The sequence shown here is derived from an EMBL/GenBank/DDBJ whole genome shotgun (WGS) entry which is preliminary data.</text>
</comment>
<dbReference type="PANTHER" id="PTHR10963:SF27">
    <property type="entry name" value="GLYCOSIDASE-RELATED"/>
    <property type="match status" value="1"/>
</dbReference>
<keyword evidence="6 15" id="KW-0732">Signal</keyword>
<evidence type="ECO:0000256" key="11">
    <source>
        <dbReference type="ARBA" id="ARBA00023316"/>
    </source>
</evidence>
<feature type="compositionally biased region" description="Low complexity" evidence="13">
    <location>
        <begin position="505"/>
        <end position="527"/>
    </location>
</feature>
<evidence type="ECO:0000256" key="15">
    <source>
        <dbReference type="SAM" id="SignalP"/>
    </source>
</evidence>
<evidence type="ECO:0000256" key="5">
    <source>
        <dbReference type="ARBA" id="ARBA00022679"/>
    </source>
</evidence>
<gene>
    <name evidence="17" type="ORF">B0T14DRAFT_417794</name>
</gene>
<evidence type="ECO:0000256" key="1">
    <source>
        <dbReference type="ARBA" id="ARBA00000822"/>
    </source>
</evidence>
<dbReference type="AlphaFoldDB" id="A0AA39XGZ8"/>
<evidence type="ECO:0000256" key="8">
    <source>
        <dbReference type="ARBA" id="ARBA00023136"/>
    </source>
</evidence>
<keyword evidence="14" id="KW-1133">Transmembrane helix</keyword>
<evidence type="ECO:0000256" key="13">
    <source>
        <dbReference type="SAM" id="MobiDB-lite"/>
    </source>
</evidence>
<keyword evidence="8 14" id="KW-0472">Membrane</keyword>
<dbReference type="Gene3D" id="2.60.120.200">
    <property type="match status" value="1"/>
</dbReference>
<name>A0AA39XGZ8_9PEZI</name>
<feature type="signal peptide" evidence="15">
    <location>
        <begin position="1"/>
        <end position="24"/>
    </location>
</feature>
<dbReference type="InterPro" id="IPR013320">
    <property type="entry name" value="ConA-like_dom_sf"/>
</dbReference>
<dbReference type="SUPFAM" id="SSF49899">
    <property type="entry name" value="Concanavalin A-like lectins/glucanases"/>
    <property type="match status" value="1"/>
</dbReference>
<evidence type="ECO:0000256" key="3">
    <source>
        <dbReference type="ARBA" id="ARBA00012729"/>
    </source>
</evidence>
<keyword evidence="7" id="KW-0378">Hydrolase</keyword>
<comment type="subcellular location">
    <subcellularLocation>
        <location evidence="2">Membrane</location>
    </subcellularLocation>
</comment>
<accession>A0AA39XGZ8</accession>
<organism evidence="17 18">
    <name type="scientific">Immersiella caudata</name>
    <dbReference type="NCBI Taxonomy" id="314043"/>
    <lineage>
        <taxon>Eukaryota</taxon>
        <taxon>Fungi</taxon>
        <taxon>Dikarya</taxon>
        <taxon>Ascomycota</taxon>
        <taxon>Pezizomycotina</taxon>
        <taxon>Sordariomycetes</taxon>
        <taxon>Sordariomycetidae</taxon>
        <taxon>Sordariales</taxon>
        <taxon>Lasiosphaeriaceae</taxon>
        <taxon>Immersiella</taxon>
    </lineage>
</organism>
<dbReference type="InterPro" id="IPR050546">
    <property type="entry name" value="Glycosyl_Hydrlase_16"/>
</dbReference>
<protein>
    <recommendedName>
        <fullName evidence="3">chitinase</fullName>
        <ecNumber evidence="3">3.2.1.14</ecNumber>
    </recommendedName>
</protein>
<keyword evidence="4" id="KW-0328">Glycosyltransferase</keyword>
<dbReference type="PANTHER" id="PTHR10963">
    <property type="entry name" value="GLYCOSYL HYDROLASE-RELATED"/>
    <property type="match status" value="1"/>
</dbReference>
<feature type="region of interest" description="Disordered" evidence="13">
    <location>
        <begin position="374"/>
        <end position="394"/>
    </location>
</feature>
<dbReference type="Pfam" id="PF00722">
    <property type="entry name" value="Glyco_hydro_16"/>
    <property type="match status" value="1"/>
</dbReference>
<dbReference type="CDD" id="cd02183">
    <property type="entry name" value="GH16_fungal_CRH1_transglycosylase"/>
    <property type="match status" value="1"/>
</dbReference>
<evidence type="ECO:0000256" key="12">
    <source>
        <dbReference type="ARBA" id="ARBA00038074"/>
    </source>
</evidence>
<dbReference type="PROSITE" id="PS51762">
    <property type="entry name" value="GH16_2"/>
    <property type="match status" value="1"/>
</dbReference>
<dbReference type="EMBL" id="JAULSU010000001">
    <property type="protein sequence ID" value="KAK0633823.1"/>
    <property type="molecule type" value="Genomic_DNA"/>
</dbReference>
<keyword evidence="10" id="KW-0326">Glycosidase</keyword>
<evidence type="ECO:0000313" key="17">
    <source>
        <dbReference type="EMBL" id="KAK0633823.1"/>
    </source>
</evidence>
<sequence length="574" mass="61833">MLLPQSFVPAVALLASTVFQNVAAQVTTDCFPMNKTCPPNPALGMDVNFNFNQTPKAGTWDTIVSPMQYDPQQGAIFTIKKQGDCPTIRSKFYFFWGRTEIIMKASPGTGIISSVMYLSDNLDEIDWEFKGGNDTHVFSNYFGKGEPDFRNGGDHIVPNGVTGGYHNYTIIWTKDVLDFYIDSAKARTVLYKDNPKFYPQTPMRLSIGIWAGGDPTLPKGTREWAGGDTDYSKGPFQFSVKSAQVTDYSTGKEYVYGDKTGSWESIQILAGNSTVKEVIEAPPKAPEPSISEKFEALPQTSKTAIYAGSAAAGGLLLAALLFYCIRQRRRGSREAKLAEAKAEEERKEMEGFRKAGINPDAFTDQATEYNAKEMRRDGLTDQNSYSVPASPAENNEKWQRAAAIGGGAAAGATATGAMRSPMPLLRDGAQSPRVGTPVTPGNPFNDPPYSDRPSTSHSAASIPSINHAAPMPSPMGVGASRQYQPGPRSFSSPNAQMRAPPGPQQPQFGGPQRTNSPSPMQSMPPRSHTASPGYGPGHNNHDGRGGYAQPGSYGNPGNQGGQGYWGNSGNGGYR</sequence>
<evidence type="ECO:0000256" key="4">
    <source>
        <dbReference type="ARBA" id="ARBA00022676"/>
    </source>
</evidence>
<evidence type="ECO:0000256" key="2">
    <source>
        <dbReference type="ARBA" id="ARBA00004370"/>
    </source>
</evidence>
<keyword evidence="9" id="KW-0325">Glycoprotein</keyword>
<dbReference type="GO" id="GO:0005975">
    <property type="term" value="P:carbohydrate metabolic process"/>
    <property type="evidence" value="ECO:0007669"/>
    <property type="project" value="InterPro"/>
</dbReference>